<keyword evidence="3" id="KW-1185">Reference proteome</keyword>
<proteinExistence type="predicted"/>
<accession>A0AAW1XNZ9</accession>
<evidence type="ECO:0000313" key="3">
    <source>
        <dbReference type="Proteomes" id="UP001457282"/>
    </source>
</evidence>
<protein>
    <submittedName>
        <fullName evidence="2">Uncharacterized protein</fullName>
    </submittedName>
</protein>
<feature type="compositionally biased region" description="Polar residues" evidence="1">
    <location>
        <begin position="138"/>
        <end position="148"/>
    </location>
</feature>
<feature type="region of interest" description="Disordered" evidence="1">
    <location>
        <begin position="110"/>
        <end position="154"/>
    </location>
</feature>
<gene>
    <name evidence="2" type="ORF">M0R45_015339</name>
</gene>
<dbReference type="AlphaFoldDB" id="A0AAW1XNZ9"/>
<name>A0AAW1XNZ9_RUBAR</name>
<dbReference type="EMBL" id="JBEDUW010000003">
    <property type="protein sequence ID" value="KAK9938611.1"/>
    <property type="molecule type" value="Genomic_DNA"/>
</dbReference>
<comment type="caution">
    <text evidence="2">The sequence shown here is derived from an EMBL/GenBank/DDBJ whole genome shotgun (WGS) entry which is preliminary data.</text>
</comment>
<evidence type="ECO:0000256" key="1">
    <source>
        <dbReference type="SAM" id="MobiDB-lite"/>
    </source>
</evidence>
<dbReference type="Proteomes" id="UP001457282">
    <property type="component" value="Unassembled WGS sequence"/>
</dbReference>
<organism evidence="2 3">
    <name type="scientific">Rubus argutus</name>
    <name type="common">Southern blackberry</name>
    <dbReference type="NCBI Taxonomy" id="59490"/>
    <lineage>
        <taxon>Eukaryota</taxon>
        <taxon>Viridiplantae</taxon>
        <taxon>Streptophyta</taxon>
        <taxon>Embryophyta</taxon>
        <taxon>Tracheophyta</taxon>
        <taxon>Spermatophyta</taxon>
        <taxon>Magnoliopsida</taxon>
        <taxon>eudicotyledons</taxon>
        <taxon>Gunneridae</taxon>
        <taxon>Pentapetalae</taxon>
        <taxon>rosids</taxon>
        <taxon>fabids</taxon>
        <taxon>Rosales</taxon>
        <taxon>Rosaceae</taxon>
        <taxon>Rosoideae</taxon>
        <taxon>Rosoideae incertae sedis</taxon>
        <taxon>Rubus</taxon>
    </lineage>
</organism>
<sequence>MSPTPGELVSDLTLIYKGSSSLIQVSRHLRCIPTEQLRNGRNRRRPNHGVVSLQSYAADNHWSPAVFPITDSPIRAIAPSLLSTSPTFQPSHGFPVNHCALPRCPGRASLAAASSSKPESSAMAGQNEKKQKNDKHQIPSNQERNNLSPLLAGHPVRGIKGKDVIFLIQGL</sequence>
<feature type="compositionally biased region" description="Basic and acidic residues" evidence="1">
    <location>
        <begin position="127"/>
        <end position="137"/>
    </location>
</feature>
<evidence type="ECO:0000313" key="2">
    <source>
        <dbReference type="EMBL" id="KAK9938611.1"/>
    </source>
</evidence>
<reference evidence="2 3" key="1">
    <citation type="journal article" date="2023" name="G3 (Bethesda)">
        <title>A chromosome-length genome assembly and annotation of blackberry (Rubus argutus, cv. 'Hillquist').</title>
        <authorList>
            <person name="Bruna T."/>
            <person name="Aryal R."/>
            <person name="Dudchenko O."/>
            <person name="Sargent D.J."/>
            <person name="Mead D."/>
            <person name="Buti M."/>
            <person name="Cavallini A."/>
            <person name="Hytonen T."/>
            <person name="Andres J."/>
            <person name="Pham M."/>
            <person name="Weisz D."/>
            <person name="Mascagni F."/>
            <person name="Usai G."/>
            <person name="Natali L."/>
            <person name="Bassil N."/>
            <person name="Fernandez G.E."/>
            <person name="Lomsadze A."/>
            <person name="Armour M."/>
            <person name="Olukolu B."/>
            <person name="Poorten T."/>
            <person name="Britton C."/>
            <person name="Davik J."/>
            <person name="Ashrafi H."/>
            <person name="Aiden E.L."/>
            <person name="Borodovsky M."/>
            <person name="Worthington M."/>
        </authorList>
    </citation>
    <scope>NUCLEOTIDE SEQUENCE [LARGE SCALE GENOMIC DNA]</scope>
    <source>
        <strain evidence="2">PI 553951</strain>
    </source>
</reference>
<feature type="compositionally biased region" description="Low complexity" evidence="1">
    <location>
        <begin position="110"/>
        <end position="124"/>
    </location>
</feature>